<comment type="caution">
    <text evidence="1">The sequence shown here is derived from an EMBL/GenBank/DDBJ whole genome shotgun (WGS) entry which is preliminary data.</text>
</comment>
<protein>
    <submittedName>
        <fullName evidence="1">Uncharacterized protein</fullName>
    </submittedName>
</protein>
<evidence type="ECO:0000313" key="1">
    <source>
        <dbReference type="EMBL" id="CAA2976688.1"/>
    </source>
</evidence>
<dbReference type="EMBL" id="CACTIH010002513">
    <property type="protein sequence ID" value="CAA2976688.1"/>
    <property type="molecule type" value="Genomic_DNA"/>
</dbReference>
<dbReference type="Gramene" id="OE9A007849T1">
    <property type="protein sequence ID" value="OE9A007849C1"/>
    <property type="gene ID" value="OE9A007849"/>
</dbReference>
<organism evidence="1 2">
    <name type="scientific">Olea europaea subsp. europaea</name>
    <dbReference type="NCBI Taxonomy" id="158383"/>
    <lineage>
        <taxon>Eukaryota</taxon>
        <taxon>Viridiplantae</taxon>
        <taxon>Streptophyta</taxon>
        <taxon>Embryophyta</taxon>
        <taxon>Tracheophyta</taxon>
        <taxon>Spermatophyta</taxon>
        <taxon>Magnoliopsida</taxon>
        <taxon>eudicotyledons</taxon>
        <taxon>Gunneridae</taxon>
        <taxon>Pentapetalae</taxon>
        <taxon>asterids</taxon>
        <taxon>lamiids</taxon>
        <taxon>Lamiales</taxon>
        <taxon>Oleaceae</taxon>
        <taxon>Oleeae</taxon>
        <taxon>Olea</taxon>
    </lineage>
</organism>
<dbReference type="Proteomes" id="UP000594638">
    <property type="component" value="Unassembled WGS sequence"/>
</dbReference>
<evidence type="ECO:0000313" key="2">
    <source>
        <dbReference type="Proteomes" id="UP000594638"/>
    </source>
</evidence>
<gene>
    <name evidence="1" type="ORF">OLEA9_A007849</name>
</gene>
<sequence>MISPVYETAVVGLAQMLNDSMLLSIPTVQRQLALLGSPLTLLADRQKQPDGGFRPDARNSDVGTLIIQVGDTGSMVILRKDLTTWFQTNELQGQIYRRSNITRTSEIDLIPASDDVFSWTPGAPLPDIKLSVSDFFDELQYLAEADRYLWSTPIPVDSLRLQKYFDRVAASWQRNK</sequence>
<dbReference type="AlphaFoldDB" id="A0A8S0RDA9"/>
<keyword evidence="2" id="KW-1185">Reference proteome</keyword>
<reference evidence="1 2" key="1">
    <citation type="submission" date="2019-12" db="EMBL/GenBank/DDBJ databases">
        <authorList>
            <person name="Alioto T."/>
            <person name="Alioto T."/>
            <person name="Gomez Garrido J."/>
        </authorList>
    </citation>
    <scope>NUCLEOTIDE SEQUENCE [LARGE SCALE GENOMIC DNA]</scope>
</reference>
<accession>A0A8S0RDA9</accession>
<proteinExistence type="predicted"/>
<name>A0A8S0RDA9_OLEEU</name>